<accession>A0A292PRE1</accession>
<feature type="region of interest" description="Disordered" evidence="9">
    <location>
        <begin position="1"/>
        <end position="60"/>
    </location>
</feature>
<evidence type="ECO:0000256" key="1">
    <source>
        <dbReference type="ARBA" id="ARBA00004141"/>
    </source>
</evidence>
<feature type="domain" description="ABC transporter" evidence="11">
    <location>
        <begin position="465"/>
        <end position="723"/>
    </location>
</feature>
<dbReference type="CDD" id="cd18578">
    <property type="entry name" value="ABC_6TM_Pgp_ABCB1_D2_like"/>
    <property type="match status" value="1"/>
</dbReference>
<evidence type="ECO:0000256" key="6">
    <source>
        <dbReference type="ARBA" id="ARBA00022840"/>
    </source>
</evidence>
<dbReference type="FunFam" id="3.40.50.300:FF:000913">
    <property type="entry name" value="ABC multidrug transporter SitT"/>
    <property type="match status" value="1"/>
</dbReference>
<feature type="region of interest" description="Disordered" evidence="9">
    <location>
        <begin position="731"/>
        <end position="757"/>
    </location>
</feature>
<dbReference type="GO" id="GO:0016887">
    <property type="term" value="F:ATP hydrolysis activity"/>
    <property type="evidence" value="ECO:0007669"/>
    <property type="project" value="InterPro"/>
</dbReference>
<dbReference type="PROSITE" id="PS50893">
    <property type="entry name" value="ABC_TRANSPORTER_2"/>
    <property type="match status" value="2"/>
</dbReference>
<sequence>MAGNGGGDDVAVKPRFWQRGKKGSGEGGASATGAAKGGKVPNAESEGVEGEGEGDGEKKKEENVDFGNYIRILKFGDKFDVTLMLVGALTSFATGAAFAGGDGPTAGRDVDLSSSPMMTLIFGELVTDFSKYFTPGSGVTKAEFEHSVDTMCLYFVYLFIGKFLTGYICIVSDFMHPACFRLSGTRISAALRLAYLTSIFRQDLTYFDALAAKVPELDPTKKMMGGGAAEPSSAKAGTAGAVAVSITTHSNTVQMGISEKASTFIQGVGMVLSGFIIGFVKNWKLTLVTATILPTSILIYGISIPIDIKLEKAVMEAHEKAAELAEEVLTSVRTAKSFNAEKRLGVKYKELLEQGKRAGLRKSPVSGIQYFGLFFVIFGGYAICFWYGIKLFQQGEIPDPGTIIVVYFAVVFAVMAFGAVAPPIQLMSKAASASASMFEVIDRTPSIDSLSAEGLQPEKFPPGDLELRNVKFAYPGGGEREKVVVLGGDPDDAGDGGGMSLSFPEGKTTAIVGRSGSGKSTIVGLIERWYDPNVGSVSIAGIDIKDLNLRWWRGRIGLVMQEPFLFNESVFKNVAYGLTGTEWEFISDEEKLVMVKAACVEANVASFVEELPDAYETRVGEQGIKLSGGQKQRIAIARSIISKPEILILDEATSAIDPRNEKIVQEALDRISKGRTTITIAHRLSTVRKADRIVVIGAGNVLEVGTHEELLANPDGAYTQLVRGQTLLMREAGGEDEEEEGAPEAEPVERVETAQDTTLERATTWRSRLSAARGRAAVGDEEAAPMAEKEKAKVMGILRSVRLIAWEQRHLWPIYLIGFIGCLGGGAGIPIQAVLFGKFMEGFEKLLDKDEFVKRQNYWALMFFILAIGVGIAYALMGSMFTSITHHINAYYRLEYFENVLRQGIPFFDAEGNSAGTLTAQLNTHPAALQELLGPSTGLMLNSTISILGCCILSLVISWKLSLVCICAALPFLFFAGLLRIRIEVGFVKDTAEVFEESAQFASEAVGAFRTVSSLIMEQSIRDRYDVLLKGHVKKAFRRSALASVIFSASESITLLATALCFWYGSRLLADRELSTYEFFIIYIAIIQGGESAGQFFGFTENIAQAAVAANRILGKREKNPPPPGDPMPTGNCGCEVVFKDVNFKYPTRDTPIFRNLNLAIPAGSFAAFVGASGCGKTTTISLLERFYDPSSGRIEIDGADITSLDVTSYRNSVSLVAQEPTLYAGTIAENVRLGATTTSPPPTDEEIVQACKDAYIHEFITSLPDGYQTIVGAKGMGLSGGQKQRVAIARALVRNPRMLLLDEATASLDSESERFVQKAFDRARVGRTVVAVAHRLSTVQAADVIFVFDEGRVVESGRHGDLVKARGVYYQMCQAQALDN</sequence>
<dbReference type="FunFam" id="3.40.50.300:FF:000836">
    <property type="entry name" value="ABC transporter B family member 25"/>
    <property type="match status" value="1"/>
</dbReference>
<feature type="transmembrane region" description="Helical" evidence="10">
    <location>
        <begin position="857"/>
        <end position="877"/>
    </location>
</feature>
<dbReference type="InterPro" id="IPR027417">
    <property type="entry name" value="P-loop_NTPase"/>
</dbReference>
<dbReference type="Gene3D" id="1.20.1560.10">
    <property type="entry name" value="ABC transporter type 1, transmembrane domain"/>
    <property type="match status" value="1"/>
</dbReference>
<feature type="domain" description="ABC transmembrane type-1" evidence="12">
    <location>
        <begin position="816"/>
        <end position="1105"/>
    </location>
</feature>
<reference evidence="13" key="1">
    <citation type="submission" date="2015-10" db="EMBL/GenBank/DDBJ databases">
        <authorList>
            <person name="Regsiter A."/>
            <person name="william w."/>
        </authorList>
    </citation>
    <scope>NUCLEOTIDE SEQUENCE</scope>
    <source>
        <strain evidence="13">Montdore</strain>
    </source>
</reference>
<feature type="transmembrane region" description="Helical" evidence="10">
    <location>
        <begin position="81"/>
        <end position="100"/>
    </location>
</feature>
<evidence type="ECO:0000256" key="7">
    <source>
        <dbReference type="ARBA" id="ARBA00022989"/>
    </source>
</evidence>
<evidence type="ECO:0000256" key="10">
    <source>
        <dbReference type="SAM" id="Phobius"/>
    </source>
</evidence>
<dbReference type="InterPro" id="IPR011527">
    <property type="entry name" value="ABC1_TM_dom"/>
</dbReference>
<dbReference type="GO" id="GO:0015421">
    <property type="term" value="F:ABC-type oligopeptide transporter activity"/>
    <property type="evidence" value="ECO:0007669"/>
    <property type="project" value="TreeGrafter"/>
</dbReference>
<evidence type="ECO:0000313" key="14">
    <source>
        <dbReference type="Proteomes" id="UP001412239"/>
    </source>
</evidence>
<dbReference type="InterPro" id="IPR039421">
    <property type="entry name" value="Type_1_exporter"/>
</dbReference>
<dbReference type="PANTHER" id="PTHR43394:SF1">
    <property type="entry name" value="ATP-BINDING CASSETTE SUB-FAMILY B MEMBER 10, MITOCHONDRIAL"/>
    <property type="match status" value="1"/>
</dbReference>
<keyword evidence="8 10" id="KW-0472">Membrane</keyword>
<evidence type="ECO:0000259" key="12">
    <source>
        <dbReference type="PROSITE" id="PS50929"/>
    </source>
</evidence>
<feature type="domain" description="ABC transporter" evidence="11">
    <location>
        <begin position="1137"/>
        <end position="1376"/>
    </location>
</feature>
<dbReference type="GO" id="GO:0090374">
    <property type="term" value="P:oligopeptide export from mitochondrion"/>
    <property type="evidence" value="ECO:0007669"/>
    <property type="project" value="TreeGrafter"/>
</dbReference>
<feature type="transmembrane region" description="Helical" evidence="10">
    <location>
        <begin position="961"/>
        <end position="979"/>
    </location>
</feature>
<evidence type="ECO:0008006" key="15">
    <source>
        <dbReference type="Google" id="ProtNLM"/>
    </source>
</evidence>
<dbReference type="Gene3D" id="3.40.50.300">
    <property type="entry name" value="P-loop containing nucleotide triphosphate hydrolases"/>
    <property type="match status" value="2"/>
</dbReference>
<feature type="transmembrane region" description="Helical" evidence="10">
    <location>
        <begin position="370"/>
        <end position="389"/>
    </location>
</feature>
<dbReference type="SUPFAM" id="SSF90123">
    <property type="entry name" value="ABC transporter transmembrane region"/>
    <property type="match status" value="2"/>
</dbReference>
<dbReference type="PROSITE" id="PS50929">
    <property type="entry name" value="ABC_TM1F"/>
    <property type="match status" value="2"/>
</dbReference>
<feature type="transmembrane region" description="Helical" evidence="10">
    <location>
        <begin position="401"/>
        <end position="421"/>
    </location>
</feature>
<feature type="transmembrane region" description="Helical" evidence="10">
    <location>
        <begin position="812"/>
        <end position="837"/>
    </location>
</feature>
<evidence type="ECO:0000256" key="2">
    <source>
        <dbReference type="ARBA" id="ARBA00007577"/>
    </source>
</evidence>
<feature type="transmembrane region" description="Helical" evidence="10">
    <location>
        <begin position="261"/>
        <end position="280"/>
    </location>
</feature>
<dbReference type="InterPro" id="IPR036640">
    <property type="entry name" value="ABC1_TM_sf"/>
</dbReference>
<evidence type="ECO:0000256" key="5">
    <source>
        <dbReference type="ARBA" id="ARBA00022741"/>
    </source>
</evidence>
<evidence type="ECO:0000313" key="13">
    <source>
        <dbReference type="EMBL" id="CUS09188.1"/>
    </source>
</evidence>
<keyword evidence="7 10" id="KW-1133">Transmembrane helix</keyword>
<dbReference type="InterPro" id="IPR003593">
    <property type="entry name" value="AAA+_ATPase"/>
</dbReference>
<dbReference type="Proteomes" id="UP001412239">
    <property type="component" value="Unassembled WGS sequence"/>
</dbReference>
<evidence type="ECO:0000256" key="8">
    <source>
        <dbReference type="ARBA" id="ARBA00023136"/>
    </source>
</evidence>
<protein>
    <recommendedName>
        <fullName evidence="15">ABC transporter</fullName>
    </recommendedName>
</protein>
<evidence type="ECO:0000256" key="4">
    <source>
        <dbReference type="ARBA" id="ARBA00022692"/>
    </source>
</evidence>
<dbReference type="CDD" id="cd18577">
    <property type="entry name" value="ABC_6TM_Pgp_ABCB1_D1_like"/>
    <property type="match status" value="1"/>
</dbReference>
<organism evidence="13 14">
    <name type="scientific">Tuber aestivum</name>
    <name type="common">summer truffle</name>
    <dbReference type="NCBI Taxonomy" id="59557"/>
    <lineage>
        <taxon>Eukaryota</taxon>
        <taxon>Fungi</taxon>
        <taxon>Dikarya</taxon>
        <taxon>Ascomycota</taxon>
        <taxon>Pezizomycotina</taxon>
        <taxon>Pezizomycetes</taxon>
        <taxon>Pezizales</taxon>
        <taxon>Tuberaceae</taxon>
        <taxon>Tuber</taxon>
    </lineage>
</organism>
<evidence type="ECO:0000256" key="9">
    <source>
        <dbReference type="SAM" id="MobiDB-lite"/>
    </source>
</evidence>
<dbReference type="CDD" id="cd03249">
    <property type="entry name" value="ABC_MTABC3_MDL1_MDL2"/>
    <property type="match status" value="1"/>
</dbReference>
<dbReference type="PANTHER" id="PTHR43394">
    <property type="entry name" value="ATP-DEPENDENT PERMEASE MDL1, MITOCHONDRIAL"/>
    <property type="match status" value="1"/>
</dbReference>
<dbReference type="PROSITE" id="PS00211">
    <property type="entry name" value="ABC_TRANSPORTER_1"/>
    <property type="match status" value="2"/>
</dbReference>
<dbReference type="Pfam" id="PF00005">
    <property type="entry name" value="ABC_tran"/>
    <property type="match status" value="2"/>
</dbReference>
<feature type="compositionally biased region" description="Acidic residues" evidence="9">
    <location>
        <begin position="734"/>
        <end position="743"/>
    </location>
</feature>
<comment type="similarity">
    <text evidence="2">Belongs to the ABC transporter superfamily. ABCB family. Multidrug resistance exporter (TC 3.A.1.201) subfamily.</text>
</comment>
<dbReference type="GO" id="GO:0005524">
    <property type="term" value="F:ATP binding"/>
    <property type="evidence" value="ECO:0007669"/>
    <property type="project" value="UniProtKB-KW"/>
</dbReference>
<feature type="domain" description="ABC transmembrane type-1" evidence="12">
    <location>
        <begin position="114"/>
        <end position="429"/>
    </location>
</feature>
<comment type="subcellular location">
    <subcellularLocation>
        <location evidence="1">Membrane</location>
        <topology evidence="1">Multi-pass membrane protein</topology>
    </subcellularLocation>
</comment>
<name>A0A292PRE1_9PEZI</name>
<feature type="transmembrane region" description="Helical" evidence="10">
    <location>
        <begin position="939"/>
        <end position="955"/>
    </location>
</feature>
<feature type="transmembrane region" description="Helical" evidence="10">
    <location>
        <begin position="1041"/>
        <end position="1065"/>
    </location>
</feature>
<dbReference type="SMART" id="SM00382">
    <property type="entry name" value="AAA"/>
    <property type="match status" value="2"/>
</dbReference>
<gene>
    <name evidence="13" type="ORF">GSTUAT00006750001</name>
</gene>
<dbReference type="SUPFAM" id="SSF52540">
    <property type="entry name" value="P-loop containing nucleoside triphosphate hydrolases"/>
    <property type="match status" value="2"/>
</dbReference>
<dbReference type="Pfam" id="PF00664">
    <property type="entry name" value="ABC_membrane"/>
    <property type="match status" value="3"/>
</dbReference>
<keyword evidence="14" id="KW-1185">Reference proteome</keyword>
<dbReference type="GO" id="GO:0005743">
    <property type="term" value="C:mitochondrial inner membrane"/>
    <property type="evidence" value="ECO:0007669"/>
    <property type="project" value="TreeGrafter"/>
</dbReference>
<proteinExistence type="inferred from homology"/>
<keyword evidence="4 10" id="KW-0812">Transmembrane</keyword>
<dbReference type="InterPro" id="IPR017871">
    <property type="entry name" value="ABC_transporter-like_CS"/>
</dbReference>
<feature type="transmembrane region" description="Helical" evidence="10">
    <location>
        <begin position="286"/>
        <end position="306"/>
    </location>
</feature>
<keyword evidence="6" id="KW-0067">ATP-binding</keyword>
<evidence type="ECO:0000256" key="3">
    <source>
        <dbReference type="ARBA" id="ARBA00022448"/>
    </source>
</evidence>
<dbReference type="EMBL" id="LN891095">
    <property type="protein sequence ID" value="CUS09188.1"/>
    <property type="molecule type" value="Genomic_DNA"/>
</dbReference>
<keyword evidence="3" id="KW-0813">Transport</keyword>
<feature type="transmembrane region" description="Helical" evidence="10">
    <location>
        <begin position="154"/>
        <end position="176"/>
    </location>
</feature>
<dbReference type="FunFam" id="1.20.1560.10:FF:000057">
    <property type="entry name" value="ABC multidrug transporter SitT"/>
    <property type="match status" value="1"/>
</dbReference>
<evidence type="ECO:0000259" key="11">
    <source>
        <dbReference type="PROSITE" id="PS50893"/>
    </source>
</evidence>
<keyword evidence="5" id="KW-0547">Nucleotide-binding</keyword>
<dbReference type="InterPro" id="IPR003439">
    <property type="entry name" value="ABC_transporter-like_ATP-bd"/>
</dbReference>